<protein>
    <submittedName>
        <fullName evidence="2">Uncharacterized protein</fullName>
    </submittedName>
</protein>
<keyword evidence="1" id="KW-0472">Membrane</keyword>
<dbReference type="Proteomes" id="UP000603640">
    <property type="component" value="Unassembled WGS sequence"/>
</dbReference>
<reference evidence="2" key="1">
    <citation type="submission" date="2020-08" db="EMBL/GenBank/DDBJ databases">
        <title>Pontibacter sp. SD6 16S ribosomal RNA gene Genome sequencing and assembly.</title>
        <authorList>
            <person name="Kang M."/>
        </authorList>
    </citation>
    <scope>NUCLEOTIDE SEQUENCE</scope>
    <source>
        <strain evidence="2">SD6</strain>
    </source>
</reference>
<keyword evidence="1" id="KW-1133">Transmembrane helix</keyword>
<sequence length="197" mass="21464">MKKERINTLAATSLSGLLGGFLYLMTPSTPVLFFSAPIVFGLGVLASNHAHIKWKRKLIPYLLIGPIALIVQSYGGIIFAGVGANLFVRTVEKLSFLAVYFGSGLCALFMAYIFERILDNINLNLLNCLIIFILGSLSLLIFFLAKGFPLDNLYQGIPGEDVYGVLPLIWQPLVGVGIALSLKRKSTPNTAHEQSFG</sequence>
<evidence type="ECO:0000313" key="3">
    <source>
        <dbReference type="Proteomes" id="UP000603640"/>
    </source>
</evidence>
<keyword evidence="3" id="KW-1185">Reference proteome</keyword>
<accession>A0A923N646</accession>
<organism evidence="2 3">
    <name type="scientific">Pontibacter cellulosilyticus</name>
    <dbReference type="NCBI Taxonomy" id="1720253"/>
    <lineage>
        <taxon>Bacteria</taxon>
        <taxon>Pseudomonadati</taxon>
        <taxon>Bacteroidota</taxon>
        <taxon>Cytophagia</taxon>
        <taxon>Cytophagales</taxon>
        <taxon>Hymenobacteraceae</taxon>
        <taxon>Pontibacter</taxon>
    </lineage>
</organism>
<proteinExistence type="predicted"/>
<dbReference type="AlphaFoldDB" id="A0A923N646"/>
<feature type="transmembrane region" description="Helical" evidence="1">
    <location>
        <begin position="165"/>
        <end position="182"/>
    </location>
</feature>
<comment type="caution">
    <text evidence="2">The sequence shown here is derived from an EMBL/GenBank/DDBJ whole genome shotgun (WGS) entry which is preliminary data.</text>
</comment>
<feature type="transmembrane region" description="Helical" evidence="1">
    <location>
        <begin position="62"/>
        <end position="88"/>
    </location>
</feature>
<feature type="transmembrane region" description="Helical" evidence="1">
    <location>
        <begin position="31"/>
        <end position="50"/>
    </location>
</feature>
<dbReference type="RefSeq" id="WP_187066387.1">
    <property type="nucleotide sequence ID" value="NZ_JACRVF010000001.1"/>
</dbReference>
<feature type="transmembrane region" description="Helical" evidence="1">
    <location>
        <begin position="126"/>
        <end position="145"/>
    </location>
</feature>
<name>A0A923N646_9BACT</name>
<feature type="transmembrane region" description="Helical" evidence="1">
    <location>
        <begin position="7"/>
        <end position="25"/>
    </location>
</feature>
<evidence type="ECO:0000256" key="1">
    <source>
        <dbReference type="SAM" id="Phobius"/>
    </source>
</evidence>
<gene>
    <name evidence="2" type="ORF">H8S84_06285</name>
</gene>
<evidence type="ECO:0000313" key="2">
    <source>
        <dbReference type="EMBL" id="MBC5992442.1"/>
    </source>
</evidence>
<feature type="transmembrane region" description="Helical" evidence="1">
    <location>
        <begin position="94"/>
        <end position="114"/>
    </location>
</feature>
<keyword evidence="1" id="KW-0812">Transmembrane</keyword>
<dbReference type="EMBL" id="JACRVF010000001">
    <property type="protein sequence ID" value="MBC5992442.1"/>
    <property type="molecule type" value="Genomic_DNA"/>
</dbReference>